<evidence type="ECO:0000313" key="2">
    <source>
        <dbReference type="Proteomes" id="UP001196413"/>
    </source>
</evidence>
<name>A0AAD5R1C9_PARTN</name>
<gene>
    <name evidence="1" type="ORF">KIN20_028776</name>
</gene>
<comment type="caution">
    <text evidence="1">The sequence shown here is derived from an EMBL/GenBank/DDBJ whole genome shotgun (WGS) entry which is preliminary data.</text>
</comment>
<keyword evidence="2" id="KW-1185">Reference proteome</keyword>
<reference evidence="1" key="1">
    <citation type="submission" date="2021-06" db="EMBL/GenBank/DDBJ databases">
        <title>Parelaphostrongylus tenuis whole genome reference sequence.</title>
        <authorList>
            <person name="Garwood T.J."/>
            <person name="Larsen P.A."/>
            <person name="Fountain-Jones N.M."/>
            <person name="Garbe J.R."/>
            <person name="Macchietto M.G."/>
            <person name="Kania S.A."/>
            <person name="Gerhold R.W."/>
            <person name="Richards J.E."/>
            <person name="Wolf T.M."/>
        </authorList>
    </citation>
    <scope>NUCLEOTIDE SEQUENCE</scope>
    <source>
        <strain evidence="1">MNPRO001-30</strain>
        <tissue evidence="1">Meninges</tissue>
    </source>
</reference>
<dbReference type="AlphaFoldDB" id="A0AAD5R1C9"/>
<dbReference type="EMBL" id="JAHQIW010006004">
    <property type="protein sequence ID" value="KAJ1367785.1"/>
    <property type="molecule type" value="Genomic_DNA"/>
</dbReference>
<accession>A0AAD5R1C9</accession>
<organism evidence="1 2">
    <name type="scientific">Parelaphostrongylus tenuis</name>
    <name type="common">Meningeal worm</name>
    <dbReference type="NCBI Taxonomy" id="148309"/>
    <lineage>
        <taxon>Eukaryota</taxon>
        <taxon>Metazoa</taxon>
        <taxon>Ecdysozoa</taxon>
        <taxon>Nematoda</taxon>
        <taxon>Chromadorea</taxon>
        <taxon>Rhabditida</taxon>
        <taxon>Rhabditina</taxon>
        <taxon>Rhabditomorpha</taxon>
        <taxon>Strongyloidea</taxon>
        <taxon>Metastrongylidae</taxon>
        <taxon>Parelaphostrongylus</taxon>
    </lineage>
</organism>
<evidence type="ECO:0000313" key="1">
    <source>
        <dbReference type="EMBL" id="KAJ1367785.1"/>
    </source>
</evidence>
<protein>
    <submittedName>
        <fullName evidence="1">Uncharacterized protein</fullName>
    </submittedName>
</protein>
<dbReference type="Proteomes" id="UP001196413">
    <property type="component" value="Unassembled WGS sequence"/>
</dbReference>
<proteinExistence type="predicted"/>
<sequence length="73" mass="7933">MLQKVDVLHRAMSSREIPKILRDSSNFLLLVVTKTAVAPGMYLQLGFPRGNVGQVRSLGIPAGTLDLPLDFAV</sequence>